<dbReference type="InterPro" id="IPR024747">
    <property type="entry name" value="Pyridox_Oxase-rel"/>
</dbReference>
<dbReference type="STRING" id="1457250.GCA_000755225_02797"/>
<keyword evidence="2" id="KW-1185">Reference proteome</keyword>
<reference evidence="1 2" key="1">
    <citation type="journal article" date="2019" name="Nat. Commun.">
        <title>A new type of DNA phosphorothioation-based antiviral system in archaea.</title>
        <authorList>
            <person name="Xiong L."/>
            <person name="Liu S."/>
            <person name="Chen S."/>
            <person name="Xiao Y."/>
            <person name="Zhu B."/>
            <person name="Gao Y."/>
            <person name="Zhang Y."/>
            <person name="Chen B."/>
            <person name="Luo J."/>
            <person name="Deng Z."/>
            <person name="Chen X."/>
            <person name="Wang L."/>
            <person name="Chen S."/>
        </authorList>
    </citation>
    <scope>NUCLEOTIDE SEQUENCE [LARGE SCALE GENOMIC DNA]</scope>
    <source>
        <strain evidence="1 2">CBA1105</strain>
    </source>
</reference>
<dbReference type="OrthoDB" id="288110at2157"/>
<proteinExistence type="predicted"/>
<organism evidence="1 2">
    <name type="scientific">Halapricum salinum</name>
    <dbReference type="NCBI Taxonomy" id="1457250"/>
    <lineage>
        <taxon>Archaea</taxon>
        <taxon>Methanobacteriati</taxon>
        <taxon>Methanobacteriota</taxon>
        <taxon>Stenosarchaea group</taxon>
        <taxon>Halobacteria</taxon>
        <taxon>Halobacteriales</taxon>
        <taxon>Haloarculaceae</taxon>
        <taxon>Halapricum</taxon>
    </lineage>
</organism>
<gene>
    <name evidence="1" type="ORF">DV733_02500</name>
</gene>
<dbReference type="GeneID" id="39846700"/>
<sequence>MDPQNAEDMDALDITDFLAAQETGVLSLADGNDAYAVPVSFYFQPDDQQLYFRLGFAPGSQKQKFLERTDLASFVVHGRADGRWKSVVASGRLEIVETEQRLDDPVLEAVQRLEIPYFRVFDRPTDEIEFGIYRLRAESLKGIVEGRG</sequence>
<dbReference type="InterPro" id="IPR012349">
    <property type="entry name" value="Split_barrel_FMN-bd"/>
</dbReference>
<dbReference type="RefSeq" id="WP_049993611.1">
    <property type="nucleotide sequence ID" value="NZ_CP031310.1"/>
</dbReference>
<dbReference type="SUPFAM" id="SSF50475">
    <property type="entry name" value="FMN-binding split barrel"/>
    <property type="match status" value="1"/>
</dbReference>
<dbReference type="Proteomes" id="UP000296706">
    <property type="component" value="Chromosome"/>
</dbReference>
<dbReference type="KEGG" id="hsn:DV733_02500"/>
<protein>
    <submittedName>
        <fullName evidence="1">Pyridoxamine 5'-phosphate oxidase family protein</fullName>
    </submittedName>
</protein>
<evidence type="ECO:0000313" key="1">
    <source>
        <dbReference type="EMBL" id="QCC50167.1"/>
    </source>
</evidence>
<dbReference type="Gene3D" id="2.30.110.10">
    <property type="entry name" value="Electron Transport, Fmn-binding Protein, Chain A"/>
    <property type="match status" value="1"/>
</dbReference>
<dbReference type="Pfam" id="PF12900">
    <property type="entry name" value="Pyridox_ox_2"/>
    <property type="match status" value="1"/>
</dbReference>
<evidence type="ECO:0000313" key="2">
    <source>
        <dbReference type="Proteomes" id="UP000296706"/>
    </source>
</evidence>
<accession>A0A4D6HBP7</accession>
<name>A0A4D6HBP7_9EURY</name>
<dbReference type="EMBL" id="CP031310">
    <property type="protein sequence ID" value="QCC50167.1"/>
    <property type="molecule type" value="Genomic_DNA"/>
</dbReference>
<dbReference type="AlphaFoldDB" id="A0A4D6HBP7"/>